<accession>A0ABU1P7G0</accession>
<organism evidence="2 3">
    <name type="scientific">Paenibacillus qinlingensis</name>
    <dbReference type="NCBI Taxonomy" id="1837343"/>
    <lineage>
        <taxon>Bacteria</taxon>
        <taxon>Bacillati</taxon>
        <taxon>Bacillota</taxon>
        <taxon>Bacilli</taxon>
        <taxon>Bacillales</taxon>
        <taxon>Paenibacillaceae</taxon>
        <taxon>Paenibacillus</taxon>
    </lineage>
</organism>
<evidence type="ECO:0000313" key="2">
    <source>
        <dbReference type="EMBL" id="MDR6555623.1"/>
    </source>
</evidence>
<feature type="chain" id="PRO_5045252671" evidence="1">
    <location>
        <begin position="20"/>
        <end position="93"/>
    </location>
</feature>
<comment type="caution">
    <text evidence="2">The sequence shown here is derived from an EMBL/GenBank/DDBJ whole genome shotgun (WGS) entry which is preliminary data.</text>
</comment>
<proteinExistence type="predicted"/>
<gene>
    <name evidence="2" type="ORF">J2736_006894</name>
</gene>
<keyword evidence="1" id="KW-0732">Signal</keyword>
<evidence type="ECO:0000313" key="3">
    <source>
        <dbReference type="Proteomes" id="UP001267290"/>
    </source>
</evidence>
<sequence length="93" mass="10217">MQLKRCALLGILSSTLLLTGCSFEPDLVPENLTKPVVTSPSEKILTTMQGSAKVDNGDKETKVTYIFTNHTKEKQRCRQHLARANPPTPSCST</sequence>
<protein>
    <submittedName>
        <fullName evidence="2">Uncharacterized protein</fullName>
    </submittedName>
</protein>
<evidence type="ECO:0000256" key="1">
    <source>
        <dbReference type="SAM" id="SignalP"/>
    </source>
</evidence>
<dbReference type="EMBL" id="JAVDSB010000035">
    <property type="protein sequence ID" value="MDR6555623.1"/>
    <property type="molecule type" value="Genomic_DNA"/>
</dbReference>
<keyword evidence="3" id="KW-1185">Reference proteome</keyword>
<dbReference type="PROSITE" id="PS51257">
    <property type="entry name" value="PROKAR_LIPOPROTEIN"/>
    <property type="match status" value="1"/>
</dbReference>
<reference evidence="2 3" key="1">
    <citation type="submission" date="2023-07" db="EMBL/GenBank/DDBJ databases">
        <title>Sorghum-associated microbial communities from plants grown in Nebraska, USA.</title>
        <authorList>
            <person name="Schachtman D."/>
        </authorList>
    </citation>
    <scope>NUCLEOTIDE SEQUENCE [LARGE SCALE GENOMIC DNA]</scope>
    <source>
        <strain evidence="2 3">CC258</strain>
    </source>
</reference>
<name>A0ABU1P7G0_9BACL</name>
<feature type="signal peptide" evidence="1">
    <location>
        <begin position="1"/>
        <end position="19"/>
    </location>
</feature>
<dbReference type="Proteomes" id="UP001267290">
    <property type="component" value="Unassembled WGS sequence"/>
</dbReference>